<name>A0ABR1QXK0_9PEZI</name>
<proteinExistence type="predicted"/>
<sequence length="467" mass="48864">MRSAIVLGAAAALVAASPAPQALDFAAIQNAPAPTGPVPGVASQSKVYNAAAASSSATAAVTAAASASATAAEKRSLDERRLSERSLDNRTFCWWFWCPSPPVAQSPSNGGYGNSQPLPTGYGSYPTATTATVVQTTTPATSAASSPAPTTTGLVPSTCTPTGTWSNTFVFTTATGCAKPFEEGTYCGFINPEDPCAPQPDGYGPVAKPDTAAGFVTDPALHAIAKNAQDPKGYAATFKDLTAAVNANTYLGVDTLKSYDVAGCAAKCDTIELCTSFNIFMERDPAWNSDQCSCSLPNSITNYKCSYWGSGVTPEAANNNGQTRGDGFQVVITGSNGYSKTNTTTPETPSGCTKPTKCGNVHDHPRTCIGQHFFPGPFDISLCANYAKAQNAKNVASSAWAKWSSYLGYNPGKCNFFNGFMIKENGVAKGTYCKLFAQQYDSSAATYQPGWQGSIHYEVESSWSFCL</sequence>
<keyword evidence="1" id="KW-0732">Signal</keyword>
<comment type="caution">
    <text evidence="2">The sequence shown here is derived from an EMBL/GenBank/DDBJ whole genome shotgun (WGS) entry which is preliminary data.</text>
</comment>
<dbReference type="GeneID" id="92070371"/>
<organism evidence="2 3">
    <name type="scientific">Apiospora aurea</name>
    <dbReference type="NCBI Taxonomy" id="335848"/>
    <lineage>
        <taxon>Eukaryota</taxon>
        <taxon>Fungi</taxon>
        <taxon>Dikarya</taxon>
        <taxon>Ascomycota</taxon>
        <taxon>Pezizomycotina</taxon>
        <taxon>Sordariomycetes</taxon>
        <taxon>Xylariomycetidae</taxon>
        <taxon>Amphisphaeriales</taxon>
        <taxon>Apiosporaceae</taxon>
        <taxon>Apiospora</taxon>
    </lineage>
</organism>
<dbReference type="RefSeq" id="XP_066706202.1">
    <property type="nucleotide sequence ID" value="XM_066837309.1"/>
</dbReference>
<evidence type="ECO:0000313" key="2">
    <source>
        <dbReference type="EMBL" id="KAK7966810.1"/>
    </source>
</evidence>
<evidence type="ECO:0000256" key="1">
    <source>
        <dbReference type="SAM" id="SignalP"/>
    </source>
</evidence>
<dbReference type="Proteomes" id="UP001391051">
    <property type="component" value="Unassembled WGS sequence"/>
</dbReference>
<feature type="signal peptide" evidence="1">
    <location>
        <begin position="1"/>
        <end position="16"/>
    </location>
</feature>
<dbReference type="EMBL" id="JAQQWE010000001">
    <property type="protein sequence ID" value="KAK7966810.1"/>
    <property type="molecule type" value="Genomic_DNA"/>
</dbReference>
<dbReference type="PANTHER" id="PTHR36578">
    <property type="entry name" value="CHROMOSOME 15, WHOLE GENOME SHOTGUN SEQUENCE"/>
    <property type="match status" value="1"/>
</dbReference>
<gene>
    <name evidence="2" type="ORF">PG986_001087</name>
</gene>
<reference evidence="2 3" key="1">
    <citation type="submission" date="2023-01" db="EMBL/GenBank/DDBJ databases">
        <title>Analysis of 21 Apiospora genomes using comparative genomics revels a genus with tremendous synthesis potential of carbohydrate active enzymes and secondary metabolites.</title>
        <authorList>
            <person name="Sorensen T."/>
        </authorList>
    </citation>
    <scope>NUCLEOTIDE SEQUENCE [LARGE SCALE GENOMIC DNA]</scope>
    <source>
        <strain evidence="2 3">CBS 24483</strain>
    </source>
</reference>
<protein>
    <submittedName>
        <fullName evidence="2">Uncharacterized protein</fullName>
    </submittedName>
</protein>
<evidence type="ECO:0000313" key="3">
    <source>
        <dbReference type="Proteomes" id="UP001391051"/>
    </source>
</evidence>
<feature type="chain" id="PRO_5045439401" evidence="1">
    <location>
        <begin position="17"/>
        <end position="467"/>
    </location>
</feature>
<accession>A0ABR1QXK0</accession>
<keyword evidence="3" id="KW-1185">Reference proteome</keyword>
<dbReference type="PANTHER" id="PTHR36578:SF1">
    <property type="entry name" value="APPLE DOMAIN-CONTAINING PROTEIN"/>
    <property type="match status" value="1"/>
</dbReference>